<evidence type="ECO:0000313" key="2">
    <source>
        <dbReference type="Proteomes" id="UP001141253"/>
    </source>
</evidence>
<dbReference type="EMBL" id="JAPFFI010000024">
    <property type="protein sequence ID" value="KAJ6312010.1"/>
    <property type="molecule type" value="Genomic_DNA"/>
</dbReference>
<evidence type="ECO:0000313" key="1">
    <source>
        <dbReference type="EMBL" id="KAJ6312010.1"/>
    </source>
</evidence>
<organism evidence="1 2">
    <name type="scientific">Salix suchowensis</name>
    <dbReference type="NCBI Taxonomy" id="1278906"/>
    <lineage>
        <taxon>Eukaryota</taxon>
        <taxon>Viridiplantae</taxon>
        <taxon>Streptophyta</taxon>
        <taxon>Embryophyta</taxon>
        <taxon>Tracheophyta</taxon>
        <taxon>Spermatophyta</taxon>
        <taxon>Magnoliopsida</taxon>
        <taxon>eudicotyledons</taxon>
        <taxon>Gunneridae</taxon>
        <taxon>Pentapetalae</taxon>
        <taxon>rosids</taxon>
        <taxon>fabids</taxon>
        <taxon>Malpighiales</taxon>
        <taxon>Salicaceae</taxon>
        <taxon>Saliceae</taxon>
        <taxon>Salix</taxon>
    </lineage>
</organism>
<reference evidence="1" key="2">
    <citation type="journal article" date="2023" name="Int. J. Mol. Sci.">
        <title>De Novo Assembly and Annotation of 11 Diverse Shrub Willow (Salix) Genomes Reveals Novel Gene Organization in Sex-Linked Regions.</title>
        <authorList>
            <person name="Hyden B."/>
            <person name="Feng K."/>
            <person name="Yates T.B."/>
            <person name="Jawdy S."/>
            <person name="Cereghino C."/>
            <person name="Smart L.B."/>
            <person name="Muchero W."/>
        </authorList>
    </citation>
    <scope>NUCLEOTIDE SEQUENCE</scope>
    <source>
        <tissue evidence="1">Shoot tip</tissue>
    </source>
</reference>
<accession>A0ABQ8ZV72</accession>
<sequence length="110" mass="12827">MLHVYSSREVKILVEKISMSIFFSGPCPCPNCPRSKACTSLIPNTTIKGVKHCLVSWEGFFSNHVSNQHDKKIIREFPCSFPQFLDLLIKSIRLRFWKKILWLPTTLNRF</sequence>
<proteinExistence type="predicted"/>
<gene>
    <name evidence="1" type="ORF">OIU77_013710</name>
</gene>
<protein>
    <submittedName>
        <fullName evidence="1">Uncharacterized protein</fullName>
    </submittedName>
</protein>
<name>A0ABQ8ZV72_9ROSI</name>
<keyword evidence="2" id="KW-1185">Reference proteome</keyword>
<comment type="caution">
    <text evidence="1">The sequence shown here is derived from an EMBL/GenBank/DDBJ whole genome shotgun (WGS) entry which is preliminary data.</text>
</comment>
<reference evidence="1" key="1">
    <citation type="submission" date="2022-10" db="EMBL/GenBank/DDBJ databases">
        <authorList>
            <person name="Hyden B.L."/>
            <person name="Feng K."/>
            <person name="Yates T."/>
            <person name="Jawdy S."/>
            <person name="Smart L.B."/>
            <person name="Muchero W."/>
        </authorList>
    </citation>
    <scope>NUCLEOTIDE SEQUENCE</scope>
    <source>
        <tissue evidence="1">Shoot tip</tissue>
    </source>
</reference>
<dbReference type="Proteomes" id="UP001141253">
    <property type="component" value="Chromosome 10"/>
</dbReference>